<evidence type="ECO:0000313" key="11">
    <source>
        <dbReference type="Proteomes" id="UP001652642"/>
    </source>
</evidence>
<evidence type="ECO:0000256" key="8">
    <source>
        <dbReference type="RuleBase" id="RU000688"/>
    </source>
</evidence>
<dbReference type="Pfam" id="PF13853">
    <property type="entry name" value="7tm_4"/>
    <property type="match status" value="1"/>
</dbReference>
<reference evidence="12" key="1">
    <citation type="submission" date="2025-08" db="UniProtKB">
        <authorList>
            <consortium name="RefSeq"/>
        </authorList>
    </citation>
    <scope>IDENTIFICATION</scope>
</reference>
<evidence type="ECO:0000256" key="4">
    <source>
        <dbReference type="ARBA" id="ARBA00022725"/>
    </source>
</evidence>
<dbReference type="InParanoid" id="A0A6J0TGI9"/>
<dbReference type="PROSITE" id="PS51257">
    <property type="entry name" value="PROKAR_LIPOPROTEIN"/>
    <property type="match status" value="1"/>
</dbReference>
<dbReference type="SUPFAM" id="SSF81321">
    <property type="entry name" value="Family A G protein-coupled receptor-like"/>
    <property type="match status" value="1"/>
</dbReference>
<feature type="domain" description="G-protein coupled receptors family 1 profile" evidence="10">
    <location>
        <begin position="90"/>
        <end position="341"/>
    </location>
</feature>
<evidence type="ECO:0000256" key="6">
    <source>
        <dbReference type="ARBA" id="ARBA00023136"/>
    </source>
</evidence>
<proteinExistence type="inferred from homology"/>
<dbReference type="OrthoDB" id="6144443at2759"/>
<dbReference type="InterPro" id="IPR000276">
    <property type="entry name" value="GPCR_Rhodpsn"/>
</dbReference>
<dbReference type="GeneID" id="110078160"/>
<dbReference type="PANTHER" id="PTHR26450">
    <property type="entry name" value="OLFACTORY RECEPTOR 56B1-RELATED"/>
    <property type="match status" value="1"/>
</dbReference>
<dbReference type="GO" id="GO:0005886">
    <property type="term" value="C:plasma membrane"/>
    <property type="evidence" value="ECO:0007669"/>
    <property type="project" value="UniProtKB-SubCell"/>
</dbReference>
<protein>
    <recommendedName>
        <fullName evidence="9">Olfactory receptor</fullName>
    </recommendedName>
</protein>
<keyword evidence="7 8" id="KW-0807">Transducer</keyword>
<dbReference type="PANTHER" id="PTHR26450:SF87">
    <property type="entry name" value="OLFACTORY RECEPTOR 51F2"/>
    <property type="match status" value="1"/>
</dbReference>
<dbReference type="InterPro" id="IPR050402">
    <property type="entry name" value="OR51/52/56-like"/>
</dbReference>
<keyword evidence="2 9" id="KW-0716">Sensory transduction</keyword>
<feature type="transmembrane region" description="Helical" evidence="9">
    <location>
        <begin position="245"/>
        <end position="270"/>
    </location>
</feature>
<dbReference type="GO" id="GO:0071396">
    <property type="term" value="P:cellular response to lipid"/>
    <property type="evidence" value="ECO:0007669"/>
    <property type="project" value="UniProtKB-ARBA"/>
</dbReference>
<gene>
    <name evidence="12" type="primary">LOC110078160</name>
</gene>
<feature type="transmembrane region" description="Helical" evidence="9">
    <location>
        <begin position="149"/>
        <end position="169"/>
    </location>
</feature>
<dbReference type="GO" id="GO:0004930">
    <property type="term" value="F:G protein-coupled receptor activity"/>
    <property type="evidence" value="ECO:0007669"/>
    <property type="project" value="UniProtKB-KW"/>
</dbReference>
<keyword evidence="3 8" id="KW-0812">Transmembrane</keyword>
<feature type="transmembrane region" description="Helical" evidence="9">
    <location>
        <begin position="110"/>
        <end position="137"/>
    </location>
</feature>
<dbReference type="Gene3D" id="1.20.1070.10">
    <property type="entry name" value="Rhodopsin 7-helix transmembrane proteins"/>
    <property type="match status" value="1"/>
</dbReference>
<keyword evidence="5 9" id="KW-1133">Transmembrane helix</keyword>
<comment type="similarity">
    <text evidence="8">Belongs to the G-protein coupled receptor 1 family.</text>
</comment>
<keyword evidence="11" id="KW-1185">Reference proteome</keyword>
<evidence type="ECO:0000256" key="3">
    <source>
        <dbReference type="ARBA" id="ARBA00022692"/>
    </source>
</evidence>
<dbReference type="PRINTS" id="PR00245">
    <property type="entry name" value="OLFACTORYR"/>
</dbReference>
<keyword evidence="6 9" id="KW-0472">Membrane</keyword>
<feature type="transmembrane region" description="Helical" evidence="9">
    <location>
        <begin position="76"/>
        <end position="98"/>
    </location>
</feature>
<dbReference type="PROSITE" id="PS50262">
    <property type="entry name" value="G_PROTEIN_RECEP_F1_2"/>
    <property type="match status" value="1"/>
</dbReference>
<dbReference type="CDD" id="cd15222">
    <property type="entry name" value="7tmA_OR51-like"/>
    <property type="match status" value="1"/>
</dbReference>
<dbReference type="AlphaFoldDB" id="A0A6J0TGI9"/>
<organism evidence="11 12">
    <name type="scientific">Pogona vitticeps</name>
    <name type="common">central bearded dragon</name>
    <dbReference type="NCBI Taxonomy" id="103695"/>
    <lineage>
        <taxon>Eukaryota</taxon>
        <taxon>Metazoa</taxon>
        <taxon>Chordata</taxon>
        <taxon>Craniata</taxon>
        <taxon>Vertebrata</taxon>
        <taxon>Euteleostomi</taxon>
        <taxon>Lepidosauria</taxon>
        <taxon>Squamata</taxon>
        <taxon>Bifurcata</taxon>
        <taxon>Unidentata</taxon>
        <taxon>Episquamata</taxon>
        <taxon>Toxicofera</taxon>
        <taxon>Iguania</taxon>
        <taxon>Acrodonta</taxon>
        <taxon>Agamidae</taxon>
        <taxon>Amphibolurinae</taxon>
        <taxon>Pogona</taxon>
    </lineage>
</organism>
<keyword evidence="4 9" id="KW-0552">Olfaction</keyword>
<dbReference type="GO" id="GO:0004984">
    <property type="term" value="F:olfactory receptor activity"/>
    <property type="evidence" value="ECO:0007669"/>
    <property type="project" value="InterPro"/>
</dbReference>
<evidence type="ECO:0000259" key="10">
    <source>
        <dbReference type="PROSITE" id="PS50262"/>
    </source>
</evidence>
<keyword evidence="8" id="KW-0675">Receptor</keyword>
<dbReference type="InterPro" id="IPR017452">
    <property type="entry name" value="GPCR_Rhodpsn_7TM"/>
</dbReference>
<evidence type="ECO:0000256" key="7">
    <source>
        <dbReference type="ARBA" id="ARBA00023224"/>
    </source>
</evidence>
<dbReference type="PRINTS" id="PR00237">
    <property type="entry name" value="GPCRRHODOPSN"/>
</dbReference>
<feature type="transmembrane region" description="Helical" evidence="9">
    <location>
        <begin position="291"/>
        <end position="312"/>
    </location>
</feature>
<accession>A0A6J0TGI9</accession>
<dbReference type="PROSITE" id="PS00237">
    <property type="entry name" value="G_PROTEIN_RECEP_F1_1"/>
    <property type="match status" value="1"/>
</dbReference>
<feature type="transmembrane region" description="Helical" evidence="9">
    <location>
        <begin position="324"/>
        <end position="343"/>
    </location>
</feature>
<comment type="subcellular location">
    <subcellularLocation>
        <location evidence="9">Cell membrane</location>
        <topology evidence="9">Multi-pass membrane protein</topology>
    </subcellularLocation>
    <subcellularLocation>
        <location evidence="1">Membrane</location>
        <topology evidence="1">Multi-pass membrane protein</topology>
    </subcellularLocation>
</comment>
<evidence type="ECO:0000256" key="1">
    <source>
        <dbReference type="ARBA" id="ARBA00004141"/>
    </source>
</evidence>
<name>A0A6J0TGI9_9SAUR</name>
<dbReference type="KEGG" id="pvt:110078160"/>
<feature type="transmembrane region" description="Helical" evidence="9">
    <location>
        <begin position="190"/>
        <end position="212"/>
    </location>
</feature>
<dbReference type="Proteomes" id="UP001652642">
    <property type="component" value="Chromosome 3"/>
</dbReference>
<keyword evidence="9" id="KW-1003">Cell membrane</keyword>
<evidence type="ECO:0000256" key="5">
    <source>
        <dbReference type="ARBA" id="ARBA00022989"/>
    </source>
</evidence>
<sequence length="363" mass="39890">MLDRSLSIHLESEAGGGPFWNTQSAPVLLASSCGNSDLQAPRGRMEPAPNTTSLDQPSGLLLTGFPGLDHSHHRLVSIPFCVFYLTAFSGNGAILYIIQRTPSLHEPTYYFLSMLAAVDLGLAMCTLPTTLGLFWFGHRRIGFEACLTQMYFLHAASMLESSVLLAMAFDRFVAISRPLRYKAILTEPTVVKIGLAIVARATLSMLPIPFLLQRLTYCRGNSLSHSFCSHPDLMKLACGDVRVNILYGLVVVLSTAGIDSIFILISYFLIIRTVVKLGAKGRGFKALNTCIAHVCAVLVFFLPLISLSMLYRFGKDVPPLVNTVVAYVYLIVPPALNPIIYSIKSKHIRKAMGRILLRKTDPL</sequence>
<evidence type="ECO:0000256" key="9">
    <source>
        <dbReference type="RuleBase" id="RU363047"/>
    </source>
</evidence>
<dbReference type="RefSeq" id="XP_020647616.2">
    <property type="nucleotide sequence ID" value="XM_020791957.2"/>
</dbReference>
<keyword evidence="8" id="KW-0297">G-protein coupled receptor</keyword>
<dbReference type="InterPro" id="IPR000725">
    <property type="entry name" value="Olfact_rcpt"/>
</dbReference>
<evidence type="ECO:0000256" key="2">
    <source>
        <dbReference type="ARBA" id="ARBA00022606"/>
    </source>
</evidence>
<evidence type="ECO:0000313" key="12">
    <source>
        <dbReference type="RefSeq" id="XP_020647616.2"/>
    </source>
</evidence>